<evidence type="ECO:0000313" key="2">
    <source>
        <dbReference type="EMBL" id="CAD9396005.1"/>
    </source>
</evidence>
<feature type="compositionally biased region" description="Basic residues" evidence="1">
    <location>
        <begin position="52"/>
        <end position="69"/>
    </location>
</feature>
<dbReference type="AlphaFoldDB" id="A0A7S2BG46"/>
<organism evidence="2">
    <name type="scientific">Florenciella parvula</name>
    <dbReference type="NCBI Taxonomy" id="236787"/>
    <lineage>
        <taxon>Eukaryota</taxon>
        <taxon>Sar</taxon>
        <taxon>Stramenopiles</taxon>
        <taxon>Ochrophyta</taxon>
        <taxon>Dictyochophyceae</taxon>
        <taxon>Florenciellales</taxon>
        <taxon>Florenciella</taxon>
    </lineage>
</organism>
<feature type="compositionally biased region" description="Polar residues" evidence="1">
    <location>
        <begin position="33"/>
        <end position="44"/>
    </location>
</feature>
<sequence>MPRTARDELSPKSRSASARKSESDRLHKPFTPGLTTLSKKSSARSMGGNDHQHKHLKRYSHSTGKKKERRSTTGKSQFEPGAPPPPARRVAPPVEAEVYSETANPQQAEDEIPAHWRSLPRTFAHGDRVQANLEDNSKVLGVVKRVYVKSSNGNPVGKYKISWEGADVDEMDVSDAESDNLEPYEGDTSRGFFEIFRCVC</sequence>
<feature type="region of interest" description="Disordered" evidence="1">
    <location>
        <begin position="1"/>
        <end position="112"/>
    </location>
</feature>
<feature type="compositionally biased region" description="Basic and acidic residues" evidence="1">
    <location>
        <begin position="1"/>
        <end position="11"/>
    </location>
</feature>
<dbReference type="EMBL" id="HBGT01007191">
    <property type="protein sequence ID" value="CAD9396005.1"/>
    <property type="molecule type" value="Transcribed_RNA"/>
</dbReference>
<evidence type="ECO:0000256" key="1">
    <source>
        <dbReference type="SAM" id="MobiDB-lite"/>
    </source>
</evidence>
<protein>
    <submittedName>
        <fullName evidence="2">Uncharacterized protein</fullName>
    </submittedName>
</protein>
<proteinExistence type="predicted"/>
<reference evidence="2" key="1">
    <citation type="submission" date="2021-01" db="EMBL/GenBank/DDBJ databases">
        <authorList>
            <person name="Corre E."/>
            <person name="Pelletier E."/>
            <person name="Niang G."/>
            <person name="Scheremetjew M."/>
            <person name="Finn R."/>
            <person name="Kale V."/>
            <person name="Holt S."/>
            <person name="Cochrane G."/>
            <person name="Meng A."/>
            <person name="Brown T."/>
            <person name="Cohen L."/>
        </authorList>
    </citation>
    <scope>NUCLEOTIDE SEQUENCE</scope>
    <source>
        <strain evidence="2">RCC1693</strain>
    </source>
</reference>
<accession>A0A7S2BG46</accession>
<gene>
    <name evidence="2" type="ORF">FPAR1323_LOCUS3903</name>
</gene>
<feature type="compositionally biased region" description="Low complexity" evidence="1">
    <location>
        <begin position="88"/>
        <end position="97"/>
    </location>
</feature>
<name>A0A7S2BG46_9STRA</name>